<gene>
    <name evidence="2" type="ordered locus">Deba_1564</name>
</gene>
<sequence>MAVSCVAPSAYDAKLEKEVPDGTHVPGRPQGAGWAHSTSGTEISLKDLLAGIKARGGKTYLQTGQNARKRGAVHFPPDGQAVIQILKYGDASTLIHELGLLHGET</sequence>
<dbReference type="RefSeq" id="WP_013258385.1">
    <property type="nucleotide sequence ID" value="NC_014365.1"/>
</dbReference>
<evidence type="ECO:0000313" key="3">
    <source>
        <dbReference type="Proteomes" id="UP000009047"/>
    </source>
</evidence>
<accession>E1QH89</accession>
<dbReference type="EMBL" id="CP002085">
    <property type="protein sequence ID" value="ADK84932.1"/>
    <property type="molecule type" value="Genomic_DNA"/>
</dbReference>
<dbReference type="KEGG" id="dbr:Deba_1564"/>
<dbReference type="AlphaFoldDB" id="E1QH89"/>
<proteinExistence type="predicted"/>
<reference evidence="2 3" key="1">
    <citation type="journal article" date="2010" name="Stand. Genomic Sci.">
        <title>Complete genome sequence of Desulfarculus baarsii type strain (2st14).</title>
        <authorList>
            <person name="Sun H."/>
            <person name="Spring S."/>
            <person name="Lapidus A."/>
            <person name="Davenport K."/>
            <person name="Del Rio T.G."/>
            <person name="Tice H."/>
            <person name="Nolan M."/>
            <person name="Copeland A."/>
            <person name="Cheng J.F."/>
            <person name="Lucas S."/>
            <person name="Tapia R."/>
            <person name="Goodwin L."/>
            <person name="Pitluck S."/>
            <person name="Ivanova N."/>
            <person name="Pagani I."/>
            <person name="Mavromatis K."/>
            <person name="Ovchinnikova G."/>
            <person name="Pati A."/>
            <person name="Chen A."/>
            <person name="Palaniappan K."/>
            <person name="Hauser L."/>
            <person name="Chang Y.J."/>
            <person name="Jeffries C.D."/>
            <person name="Detter J.C."/>
            <person name="Han C."/>
            <person name="Rohde M."/>
            <person name="Brambilla E."/>
            <person name="Goker M."/>
            <person name="Woyke T."/>
            <person name="Bristow J."/>
            <person name="Eisen J.A."/>
            <person name="Markowitz V."/>
            <person name="Hugenholtz P."/>
            <person name="Kyrpides N.C."/>
            <person name="Klenk H.P."/>
            <person name="Land M."/>
        </authorList>
    </citation>
    <scope>NUCLEOTIDE SEQUENCE [LARGE SCALE GENOMIC DNA]</scope>
    <source>
        <strain evidence="3">ATCC 33931 / DSM 2075 / LMG 7858 / VKM B-1802 / 2st14</strain>
    </source>
</reference>
<organism evidence="2 3">
    <name type="scientific">Desulfarculus baarsii (strain ATCC 33931 / DSM 2075 / LMG 7858 / VKM B-1802 / 2st14)</name>
    <dbReference type="NCBI Taxonomy" id="644282"/>
    <lineage>
        <taxon>Bacteria</taxon>
        <taxon>Pseudomonadati</taxon>
        <taxon>Thermodesulfobacteriota</taxon>
        <taxon>Desulfarculia</taxon>
        <taxon>Desulfarculales</taxon>
        <taxon>Desulfarculaceae</taxon>
        <taxon>Desulfarculus</taxon>
    </lineage>
</organism>
<evidence type="ECO:0000256" key="1">
    <source>
        <dbReference type="SAM" id="MobiDB-lite"/>
    </source>
</evidence>
<dbReference type="HOGENOM" id="CLU_2232216_0_0_7"/>
<evidence type="ECO:0000313" key="2">
    <source>
        <dbReference type="EMBL" id="ADK84932.1"/>
    </source>
</evidence>
<keyword evidence="3" id="KW-1185">Reference proteome</keyword>
<protein>
    <submittedName>
        <fullName evidence="2">Uncharacterized protein</fullName>
    </submittedName>
</protein>
<name>E1QH89_DESB2</name>
<feature type="region of interest" description="Disordered" evidence="1">
    <location>
        <begin position="19"/>
        <end position="39"/>
    </location>
</feature>
<dbReference type="Proteomes" id="UP000009047">
    <property type="component" value="Chromosome"/>
</dbReference>